<organism evidence="1 2">
    <name type="scientific">Burkholderia contaminans</name>
    <dbReference type="NCBI Taxonomy" id="488447"/>
    <lineage>
        <taxon>Bacteria</taxon>
        <taxon>Pseudomonadati</taxon>
        <taxon>Pseudomonadota</taxon>
        <taxon>Betaproteobacteria</taxon>
        <taxon>Burkholderiales</taxon>
        <taxon>Burkholderiaceae</taxon>
        <taxon>Burkholderia</taxon>
        <taxon>Burkholderia cepacia complex</taxon>
    </lineage>
</organism>
<dbReference type="Proteomes" id="UP000494109">
    <property type="component" value="Unassembled WGS sequence"/>
</dbReference>
<gene>
    <name evidence="1" type="ORF">BCO71033_07324</name>
</gene>
<dbReference type="RefSeq" id="WP_174948496.1">
    <property type="nucleotide sequence ID" value="NZ_CABVQS010000061.1"/>
</dbReference>
<name>A0A6P3BY39_9BURK</name>
<dbReference type="EMBL" id="CABVQS010000061">
    <property type="protein sequence ID" value="VWD65307.1"/>
    <property type="molecule type" value="Genomic_DNA"/>
</dbReference>
<protein>
    <submittedName>
        <fullName evidence="1">Uncharacterized protein</fullName>
    </submittedName>
</protein>
<proteinExistence type="predicted"/>
<evidence type="ECO:0000313" key="2">
    <source>
        <dbReference type="Proteomes" id="UP000494109"/>
    </source>
</evidence>
<sequence>MTLLVSWAGIDTHGTSSLYIASDSRLSWDDATSYDAGRKVFAFTRWPDVLGYCGDVLFPSLALNQIIDLADAGLLFAPDFSPKQKFQAIVDKLNDLASEYPALKAGLAKNKLTIIHGSRHPKEKGAFFCYAIRWTSEGKWRGEEKPMPVVSDVLFAFGTGAAAFNENYLRYKSGPTKDTSRAVFHCFCDALSNSTDYTVGGPPQLVGLIRKPDSAAFTFGVIHDGKRTYLGAHIDNLRNFDRVLWRNANFELCDARTMERLPHAQSQPDPQRRP</sequence>
<dbReference type="AlphaFoldDB" id="A0A6P3BY39"/>
<evidence type="ECO:0000313" key="1">
    <source>
        <dbReference type="EMBL" id="VWD65307.1"/>
    </source>
</evidence>
<reference evidence="1 2" key="1">
    <citation type="submission" date="2019-09" db="EMBL/GenBank/DDBJ databases">
        <authorList>
            <person name="Depoorter E."/>
        </authorList>
    </citation>
    <scope>NUCLEOTIDE SEQUENCE [LARGE SCALE GENOMIC DNA]</scope>
    <source>
        <strain evidence="1">R-71033</strain>
    </source>
</reference>
<accession>A0A6P3BY39</accession>